<dbReference type="WBParaSite" id="SSTP_0000411200.1">
    <property type="protein sequence ID" value="SSTP_0000411200.1"/>
    <property type="gene ID" value="SSTP_0000411200"/>
</dbReference>
<dbReference type="AlphaFoldDB" id="A0A0K0E3P0"/>
<evidence type="ECO:0000313" key="1">
    <source>
        <dbReference type="WBParaSite" id="SSTP_0000411200.1"/>
    </source>
</evidence>
<name>A0A0K0E3P0_STRER</name>
<organism evidence="1">
    <name type="scientific">Strongyloides stercoralis</name>
    <name type="common">Threadworm</name>
    <dbReference type="NCBI Taxonomy" id="6248"/>
    <lineage>
        <taxon>Eukaryota</taxon>
        <taxon>Metazoa</taxon>
        <taxon>Ecdysozoa</taxon>
        <taxon>Nematoda</taxon>
        <taxon>Chromadorea</taxon>
        <taxon>Rhabditida</taxon>
        <taxon>Tylenchina</taxon>
        <taxon>Panagrolaimomorpha</taxon>
        <taxon>Strongyloidoidea</taxon>
        <taxon>Strongyloididae</taxon>
        <taxon>Strongyloides</taxon>
    </lineage>
</organism>
<protein>
    <submittedName>
        <fullName evidence="1">Uncharacterized protein</fullName>
    </submittedName>
</protein>
<proteinExistence type="predicted"/>
<accession>A0A0K0E3P0</accession>
<reference evidence="1" key="1">
    <citation type="submission" date="2015-08" db="UniProtKB">
        <authorList>
            <consortium name="WormBaseParasite"/>
        </authorList>
    </citation>
    <scope>IDENTIFICATION</scope>
</reference>
<sequence>MLDFKKSKYVLLYLQNQNDGENENILGIEKRRPHFDNNRFLLDPENGVFWDLIEIPRKYMKRNSKKWTKLGPIWG</sequence>